<feature type="signal peptide" evidence="2">
    <location>
        <begin position="1"/>
        <end position="19"/>
    </location>
</feature>
<dbReference type="InterPro" id="IPR050330">
    <property type="entry name" value="Bact_OuterMem_StrucFunc"/>
</dbReference>
<feature type="chain" id="PRO_5045959568" evidence="2">
    <location>
        <begin position="20"/>
        <end position="554"/>
    </location>
</feature>
<dbReference type="EMBL" id="JAUJEA010000001">
    <property type="protein sequence ID" value="MDN5200141.1"/>
    <property type="molecule type" value="Genomic_DNA"/>
</dbReference>
<dbReference type="CDD" id="cd07185">
    <property type="entry name" value="OmpA_C-like"/>
    <property type="match status" value="1"/>
</dbReference>
<evidence type="ECO:0000313" key="4">
    <source>
        <dbReference type="EMBL" id="MDN5200141.1"/>
    </source>
</evidence>
<name>A0ABT8KHE5_9BACT</name>
<feature type="domain" description="OmpA-like" evidence="3">
    <location>
        <begin position="381"/>
        <end position="554"/>
    </location>
</feature>
<dbReference type="Pfam" id="PF07676">
    <property type="entry name" value="PD40"/>
    <property type="match status" value="4"/>
</dbReference>
<dbReference type="PANTHER" id="PTHR30329">
    <property type="entry name" value="STATOR ELEMENT OF FLAGELLAR MOTOR COMPLEX"/>
    <property type="match status" value="1"/>
</dbReference>
<evidence type="ECO:0000259" key="3">
    <source>
        <dbReference type="PROSITE" id="PS51123"/>
    </source>
</evidence>
<proteinExistence type="predicted"/>
<dbReference type="Gene3D" id="2.120.10.30">
    <property type="entry name" value="TolB, C-terminal domain"/>
    <property type="match status" value="1"/>
</dbReference>
<keyword evidence="5" id="KW-1185">Reference proteome</keyword>
<dbReference type="PROSITE" id="PS51123">
    <property type="entry name" value="OMPA_2"/>
    <property type="match status" value="1"/>
</dbReference>
<dbReference type="PANTHER" id="PTHR30329:SF21">
    <property type="entry name" value="LIPOPROTEIN YIAD-RELATED"/>
    <property type="match status" value="1"/>
</dbReference>
<evidence type="ECO:0000313" key="5">
    <source>
        <dbReference type="Proteomes" id="UP001172082"/>
    </source>
</evidence>
<dbReference type="SUPFAM" id="SSF82171">
    <property type="entry name" value="DPP6 N-terminal domain-like"/>
    <property type="match status" value="1"/>
</dbReference>
<evidence type="ECO:0000256" key="1">
    <source>
        <dbReference type="PROSITE-ProRule" id="PRU00473"/>
    </source>
</evidence>
<protein>
    <submittedName>
        <fullName evidence="4">OmpA family protein</fullName>
    </submittedName>
</protein>
<evidence type="ECO:0000256" key="2">
    <source>
        <dbReference type="SAM" id="SignalP"/>
    </source>
</evidence>
<sequence length="554" mass="62667">MKRIIFALIALTSISQINAQIARKVLPKTINITGRHQIAPSISGDGKTMIFLSTYSPSEQLELMYTYQTRPGVWATPESVTEVNKTSDYNYIRGFSLSYDGKTIYFSSRRGQGIGGYDIMFTEKKGGYWTPARNIGKPVNSGGHDGAPSVSPDGQTIYFMRCSQMNKNEAGGCELWVAQRRNKELWNEPTRLSGIINNGNASMPKILPDNKTLIFASDRSGKGGMDLFIAKNMDGVWSQPEPLYFLNTSSDDLFASVPAKGTEVYFSSKFRDFHNIMVSKLPEQFRPQKVVLMEGTAIDEVSGEPIKAFVQVYDANSQKRVQYARTSEHNGHFQMIFPVGDAYDFSVVSLDKEHFYYSKIYYKDSLDSSIKEKIEVPLKRIKPGLNFVSQNIVFEPNSAALRPESNLELRRLMKILKDHPNINLEIGIHTDEVLRDSIYREGLTEMSVDTVYLAQPEIPNYDTDSASTSVEMEEDSTFTTHSEESVTEAYELKYTYHNDRTQKQAETLLNYFIDKGVPPDRLSISGFGDSQPLTTNDTYGNRMKNRRIEIKLLD</sequence>
<dbReference type="Pfam" id="PF00691">
    <property type="entry name" value="OmpA"/>
    <property type="match status" value="1"/>
</dbReference>
<gene>
    <name evidence="4" type="ORF">QQ008_02180</name>
</gene>
<dbReference type="Proteomes" id="UP001172082">
    <property type="component" value="Unassembled WGS sequence"/>
</dbReference>
<dbReference type="SUPFAM" id="SSF103088">
    <property type="entry name" value="OmpA-like"/>
    <property type="match status" value="2"/>
</dbReference>
<dbReference type="InterPro" id="IPR006665">
    <property type="entry name" value="OmpA-like"/>
</dbReference>
<accession>A0ABT8KHE5</accession>
<dbReference type="RefSeq" id="WP_346750167.1">
    <property type="nucleotide sequence ID" value="NZ_JAUJEA010000001.1"/>
</dbReference>
<keyword evidence="1" id="KW-0472">Membrane</keyword>
<dbReference type="InterPro" id="IPR011659">
    <property type="entry name" value="WD40"/>
</dbReference>
<keyword evidence="2" id="KW-0732">Signal</keyword>
<dbReference type="InterPro" id="IPR011042">
    <property type="entry name" value="6-blade_b-propeller_TolB-like"/>
</dbReference>
<organism evidence="4 5">
    <name type="scientific">Splendidivirga corallicola</name>
    <dbReference type="NCBI Taxonomy" id="3051826"/>
    <lineage>
        <taxon>Bacteria</taxon>
        <taxon>Pseudomonadati</taxon>
        <taxon>Bacteroidota</taxon>
        <taxon>Cytophagia</taxon>
        <taxon>Cytophagales</taxon>
        <taxon>Splendidivirgaceae</taxon>
        <taxon>Splendidivirga</taxon>
    </lineage>
</organism>
<dbReference type="Gene3D" id="3.30.1330.60">
    <property type="entry name" value="OmpA-like domain"/>
    <property type="match status" value="1"/>
</dbReference>
<dbReference type="InterPro" id="IPR036737">
    <property type="entry name" value="OmpA-like_sf"/>
</dbReference>
<comment type="caution">
    <text evidence="4">The sequence shown here is derived from an EMBL/GenBank/DDBJ whole genome shotgun (WGS) entry which is preliminary data.</text>
</comment>
<reference evidence="4" key="1">
    <citation type="submission" date="2023-06" db="EMBL/GenBank/DDBJ databases">
        <title>Genomic of Parafulvivirga corallium.</title>
        <authorList>
            <person name="Wang G."/>
        </authorList>
    </citation>
    <scope>NUCLEOTIDE SEQUENCE</scope>
    <source>
        <strain evidence="4">BMA10</strain>
    </source>
</reference>